<dbReference type="CDD" id="cd06261">
    <property type="entry name" value="TM_PBP2"/>
    <property type="match status" value="1"/>
</dbReference>
<dbReference type="InterPro" id="IPR051393">
    <property type="entry name" value="ABC_transporter_permease"/>
</dbReference>
<feature type="transmembrane region" description="Helical" evidence="7">
    <location>
        <begin position="298"/>
        <end position="322"/>
    </location>
</feature>
<dbReference type="RefSeq" id="WP_093711615.1">
    <property type="nucleotide sequence ID" value="NZ_FONG01000001.1"/>
</dbReference>
<evidence type="ECO:0000256" key="7">
    <source>
        <dbReference type="RuleBase" id="RU363032"/>
    </source>
</evidence>
<dbReference type="PROSITE" id="PS50928">
    <property type="entry name" value="ABC_TM1"/>
    <property type="match status" value="1"/>
</dbReference>
<evidence type="ECO:0000256" key="3">
    <source>
        <dbReference type="ARBA" id="ARBA00022475"/>
    </source>
</evidence>
<dbReference type="STRING" id="380248.SAMN05216251_101503"/>
<evidence type="ECO:0000313" key="11">
    <source>
        <dbReference type="Proteomes" id="UP000199323"/>
    </source>
</evidence>
<evidence type="ECO:0000259" key="9">
    <source>
        <dbReference type="PROSITE" id="PS50928"/>
    </source>
</evidence>
<evidence type="ECO:0000256" key="6">
    <source>
        <dbReference type="ARBA" id="ARBA00023136"/>
    </source>
</evidence>
<dbReference type="Pfam" id="PF00528">
    <property type="entry name" value="BPD_transp_1"/>
    <property type="match status" value="1"/>
</dbReference>
<feature type="region of interest" description="Disordered" evidence="8">
    <location>
        <begin position="1"/>
        <end position="29"/>
    </location>
</feature>
<dbReference type="SUPFAM" id="SSF160964">
    <property type="entry name" value="MalF N-terminal region-like"/>
    <property type="match status" value="1"/>
</dbReference>
<dbReference type="AlphaFoldDB" id="A0A1I1XRI8"/>
<dbReference type="EMBL" id="FONG01000001">
    <property type="protein sequence ID" value="SFE09935.1"/>
    <property type="molecule type" value="Genomic_DNA"/>
</dbReference>
<feature type="transmembrane region" description="Helical" evidence="7">
    <location>
        <begin position="105"/>
        <end position="126"/>
    </location>
</feature>
<comment type="similarity">
    <text evidence="7">Belongs to the binding-protein-dependent transport system permease family.</text>
</comment>
<feature type="transmembrane region" description="Helical" evidence="7">
    <location>
        <begin position="41"/>
        <end position="62"/>
    </location>
</feature>
<reference evidence="10 11" key="1">
    <citation type="submission" date="2016-10" db="EMBL/GenBank/DDBJ databases">
        <authorList>
            <person name="de Groot N.N."/>
        </authorList>
    </citation>
    <scope>NUCLEOTIDE SEQUENCE [LARGE SCALE GENOMIC DNA]</scope>
    <source>
        <strain evidence="10 11">CGMCC 4.3510</strain>
    </source>
</reference>
<name>A0A1I1XRI8_9ACTN</name>
<keyword evidence="4 7" id="KW-0812">Transmembrane</keyword>
<accession>A0A1I1XRI8</accession>
<feature type="domain" description="ABC transmembrane type-1" evidence="9">
    <location>
        <begin position="101"/>
        <end position="321"/>
    </location>
</feature>
<gene>
    <name evidence="10" type="ORF">SAMN05216251_101503</name>
</gene>
<evidence type="ECO:0000313" key="10">
    <source>
        <dbReference type="EMBL" id="SFE09935.1"/>
    </source>
</evidence>
<dbReference type="GO" id="GO:0055085">
    <property type="term" value="P:transmembrane transport"/>
    <property type="evidence" value="ECO:0007669"/>
    <property type="project" value="InterPro"/>
</dbReference>
<keyword evidence="2 7" id="KW-0813">Transport</keyword>
<dbReference type="InterPro" id="IPR035906">
    <property type="entry name" value="MetI-like_sf"/>
</dbReference>
<dbReference type="OrthoDB" id="145927at2"/>
<dbReference type="GO" id="GO:0005886">
    <property type="term" value="C:plasma membrane"/>
    <property type="evidence" value="ECO:0007669"/>
    <property type="project" value="UniProtKB-SubCell"/>
</dbReference>
<feature type="compositionally biased region" description="Polar residues" evidence="8">
    <location>
        <begin position="1"/>
        <end position="15"/>
    </location>
</feature>
<protein>
    <submittedName>
        <fullName evidence="10">Cellobiose ABC transporter membrane protein</fullName>
    </submittedName>
</protein>
<comment type="subcellular location">
    <subcellularLocation>
        <location evidence="1 7">Cell membrane</location>
        <topology evidence="1 7">Multi-pass membrane protein</topology>
    </subcellularLocation>
</comment>
<proteinExistence type="inferred from homology"/>
<dbReference type="PANTHER" id="PTHR30193">
    <property type="entry name" value="ABC TRANSPORTER PERMEASE PROTEIN"/>
    <property type="match status" value="1"/>
</dbReference>
<dbReference type="SUPFAM" id="SSF161098">
    <property type="entry name" value="MetI-like"/>
    <property type="match status" value="1"/>
</dbReference>
<keyword evidence="3" id="KW-1003">Cell membrane</keyword>
<feature type="transmembrane region" description="Helical" evidence="7">
    <location>
        <begin position="240"/>
        <end position="260"/>
    </location>
</feature>
<evidence type="ECO:0000256" key="2">
    <source>
        <dbReference type="ARBA" id="ARBA00022448"/>
    </source>
</evidence>
<feature type="transmembrane region" description="Helical" evidence="7">
    <location>
        <begin position="138"/>
        <end position="160"/>
    </location>
</feature>
<keyword evidence="5 7" id="KW-1133">Transmembrane helix</keyword>
<sequence>MAVSTGTPPAASRSNVPRGPEPGAAPVRGNRWHRAERRLSPYAYISPFFIVFGVFGLFPLLYTAYVSLTAWRADTDGSQHDFVGLDNYRTLLHDQFFWNALRNTLGIGLLSTVPQLLLALGLAHLLNYRLRGRTFIRMGVLLPNVTSVAAVTIIFVQLFGRDFGLINWFLGLFGVPHTDWQAGTWSSWIGISTIVTWRWTGYNALIYLAAMQAVPFELYEAAAIDGASRWRQFRSITIPVLRPTILFTVITSTIGALQMFGEPLLFSASQTPMAGGSQHQFQTMALYSYDQFWGKFKYGYGAAISWAMFLVIVVIVAVNFLLARRMKGVEAA</sequence>
<dbReference type="PANTHER" id="PTHR30193:SF37">
    <property type="entry name" value="INNER MEMBRANE ABC TRANSPORTER PERMEASE PROTEIN YCJO"/>
    <property type="match status" value="1"/>
</dbReference>
<evidence type="ECO:0000256" key="8">
    <source>
        <dbReference type="SAM" id="MobiDB-lite"/>
    </source>
</evidence>
<evidence type="ECO:0000256" key="4">
    <source>
        <dbReference type="ARBA" id="ARBA00022692"/>
    </source>
</evidence>
<evidence type="ECO:0000256" key="5">
    <source>
        <dbReference type="ARBA" id="ARBA00022989"/>
    </source>
</evidence>
<dbReference type="Gene3D" id="1.10.3720.10">
    <property type="entry name" value="MetI-like"/>
    <property type="match status" value="1"/>
</dbReference>
<dbReference type="Proteomes" id="UP000199323">
    <property type="component" value="Unassembled WGS sequence"/>
</dbReference>
<organism evidence="10 11">
    <name type="scientific">Actinacidiphila alni</name>
    <dbReference type="NCBI Taxonomy" id="380248"/>
    <lineage>
        <taxon>Bacteria</taxon>
        <taxon>Bacillati</taxon>
        <taxon>Actinomycetota</taxon>
        <taxon>Actinomycetes</taxon>
        <taxon>Kitasatosporales</taxon>
        <taxon>Streptomycetaceae</taxon>
        <taxon>Actinacidiphila</taxon>
    </lineage>
</organism>
<dbReference type="InterPro" id="IPR000515">
    <property type="entry name" value="MetI-like"/>
</dbReference>
<keyword evidence="11" id="KW-1185">Reference proteome</keyword>
<keyword evidence="6 7" id="KW-0472">Membrane</keyword>
<evidence type="ECO:0000256" key="1">
    <source>
        <dbReference type="ARBA" id="ARBA00004651"/>
    </source>
</evidence>